<evidence type="ECO:0000313" key="3">
    <source>
        <dbReference type="Proteomes" id="UP000274822"/>
    </source>
</evidence>
<feature type="region of interest" description="Disordered" evidence="1">
    <location>
        <begin position="67"/>
        <end position="98"/>
    </location>
</feature>
<comment type="caution">
    <text evidence="2">The sequence shown here is derived from an EMBL/GenBank/DDBJ whole genome shotgun (WGS) entry which is preliminary data.</text>
</comment>
<name>A0A433QHR7_9FUNG</name>
<keyword evidence="3" id="KW-1185">Reference proteome</keyword>
<evidence type="ECO:0000313" key="2">
    <source>
        <dbReference type="EMBL" id="RUS29309.1"/>
    </source>
</evidence>
<proteinExistence type="predicted"/>
<gene>
    <name evidence="2" type="ORF">BC938DRAFT_480808</name>
</gene>
<accession>A0A433QHR7</accession>
<reference evidence="2 3" key="1">
    <citation type="journal article" date="2018" name="New Phytol.">
        <title>Phylogenomics of Endogonaceae and evolution of mycorrhizas within Mucoromycota.</title>
        <authorList>
            <person name="Chang Y."/>
            <person name="Desiro A."/>
            <person name="Na H."/>
            <person name="Sandor L."/>
            <person name="Lipzen A."/>
            <person name="Clum A."/>
            <person name="Barry K."/>
            <person name="Grigoriev I.V."/>
            <person name="Martin F.M."/>
            <person name="Stajich J.E."/>
            <person name="Smith M.E."/>
            <person name="Bonito G."/>
            <person name="Spatafora J.W."/>
        </authorList>
    </citation>
    <scope>NUCLEOTIDE SEQUENCE [LARGE SCALE GENOMIC DNA]</scope>
    <source>
        <strain evidence="2 3">AD002</strain>
    </source>
</reference>
<evidence type="ECO:0000256" key="1">
    <source>
        <dbReference type="SAM" id="MobiDB-lite"/>
    </source>
</evidence>
<dbReference type="Proteomes" id="UP000274822">
    <property type="component" value="Unassembled WGS sequence"/>
</dbReference>
<feature type="compositionally biased region" description="Polar residues" evidence="1">
    <location>
        <begin position="89"/>
        <end position="98"/>
    </location>
</feature>
<dbReference type="EMBL" id="RBNJ01005308">
    <property type="protein sequence ID" value="RUS29309.1"/>
    <property type="molecule type" value="Genomic_DNA"/>
</dbReference>
<protein>
    <submittedName>
        <fullName evidence="2">Uncharacterized protein</fullName>
    </submittedName>
</protein>
<organism evidence="2 3">
    <name type="scientific">Jimgerdemannia flammicorona</name>
    <dbReference type="NCBI Taxonomy" id="994334"/>
    <lineage>
        <taxon>Eukaryota</taxon>
        <taxon>Fungi</taxon>
        <taxon>Fungi incertae sedis</taxon>
        <taxon>Mucoromycota</taxon>
        <taxon>Mucoromycotina</taxon>
        <taxon>Endogonomycetes</taxon>
        <taxon>Endogonales</taxon>
        <taxon>Endogonaceae</taxon>
        <taxon>Jimgerdemannia</taxon>
    </lineage>
</organism>
<dbReference type="AlphaFoldDB" id="A0A433QHR7"/>
<sequence length="98" mass="10664">MNVACGGWRVAVVYGAAHPKLDPKSAQYSNEQLSEKTDIKDLLADYLPITNPSNPPFLSKIKQCREHQHGSQHVRKPADANNAGGEAVNNRTSIIGKV</sequence>